<organism evidence="12 13">
    <name type="scientific">Candidatus Marsarchaeota G2 archaeon ECH_B_SAG-C16</name>
    <dbReference type="NCBI Taxonomy" id="1978163"/>
    <lineage>
        <taxon>Archaea</taxon>
        <taxon>Candidatus Marsarchaeota</taxon>
        <taxon>Candidatus Marsarchaeota group 2</taxon>
    </lineage>
</organism>
<dbReference type="Gene3D" id="1.10.730.10">
    <property type="entry name" value="Isoleucyl-tRNA Synthetase, Domain 1"/>
    <property type="match status" value="1"/>
</dbReference>
<evidence type="ECO:0000313" key="12">
    <source>
        <dbReference type="EMBL" id="PSN93793.1"/>
    </source>
</evidence>
<dbReference type="InterPro" id="IPR008909">
    <property type="entry name" value="DALR_anticod-bd"/>
</dbReference>
<dbReference type="EMBL" id="NEXK01000096">
    <property type="protein sequence ID" value="PSN93793.1"/>
    <property type="molecule type" value="Genomic_DNA"/>
</dbReference>
<comment type="similarity">
    <text evidence="1 8 9">Belongs to the class-I aminoacyl-tRNA synthetase family.</text>
</comment>
<dbReference type="InterPro" id="IPR009080">
    <property type="entry name" value="tRNAsynth_Ia_anticodon-bd"/>
</dbReference>
<keyword evidence="3 8" id="KW-0547">Nucleotide-binding</keyword>
<dbReference type="SUPFAM" id="SSF55190">
    <property type="entry name" value="Arginyl-tRNA synthetase (ArgRS), N-terminal 'additional' domain"/>
    <property type="match status" value="1"/>
</dbReference>
<dbReference type="GO" id="GO:0005524">
    <property type="term" value="F:ATP binding"/>
    <property type="evidence" value="ECO:0007669"/>
    <property type="project" value="UniProtKB-UniRule"/>
</dbReference>
<comment type="caution">
    <text evidence="8">Lacks conserved residue(s) required for the propagation of feature annotation.</text>
</comment>
<dbReference type="PANTHER" id="PTHR11956">
    <property type="entry name" value="ARGINYL-TRNA SYNTHETASE"/>
    <property type="match status" value="1"/>
</dbReference>
<evidence type="ECO:0000256" key="4">
    <source>
        <dbReference type="ARBA" id="ARBA00022840"/>
    </source>
</evidence>
<keyword evidence="8" id="KW-0963">Cytoplasm</keyword>
<keyword evidence="5 8" id="KW-0648">Protein biosynthesis</keyword>
<name>A0A2R6B5B6_9ARCH</name>
<protein>
    <recommendedName>
        <fullName evidence="8">Arginine--tRNA ligase</fullName>
        <ecNumber evidence="8">6.1.1.19</ecNumber>
    </recommendedName>
    <alternativeName>
        <fullName evidence="8">Arginyl-tRNA synthetase</fullName>
        <shortName evidence="8">ArgRS</shortName>
    </alternativeName>
</protein>
<feature type="domain" description="Arginyl tRNA synthetase N-terminal" evidence="11">
    <location>
        <begin position="32"/>
        <end position="112"/>
    </location>
</feature>
<evidence type="ECO:0000259" key="10">
    <source>
        <dbReference type="SMART" id="SM00836"/>
    </source>
</evidence>
<comment type="catalytic activity">
    <reaction evidence="7 8">
        <text>tRNA(Arg) + L-arginine + ATP = L-arginyl-tRNA(Arg) + AMP + diphosphate</text>
        <dbReference type="Rhea" id="RHEA:20301"/>
        <dbReference type="Rhea" id="RHEA-COMP:9658"/>
        <dbReference type="Rhea" id="RHEA-COMP:9673"/>
        <dbReference type="ChEBI" id="CHEBI:30616"/>
        <dbReference type="ChEBI" id="CHEBI:32682"/>
        <dbReference type="ChEBI" id="CHEBI:33019"/>
        <dbReference type="ChEBI" id="CHEBI:78442"/>
        <dbReference type="ChEBI" id="CHEBI:78513"/>
        <dbReference type="ChEBI" id="CHEBI:456215"/>
        <dbReference type="EC" id="6.1.1.19"/>
    </reaction>
</comment>
<feature type="domain" description="DALR anticodon binding" evidence="10">
    <location>
        <begin position="544"/>
        <end position="660"/>
    </location>
</feature>
<dbReference type="Gene3D" id="3.30.1360.70">
    <property type="entry name" value="Arginyl tRNA synthetase N-terminal domain"/>
    <property type="match status" value="1"/>
</dbReference>
<evidence type="ECO:0000313" key="13">
    <source>
        <dbReference type="Proteomes" id="UP000240681"/>
    </source>
</evidence>
<dbReference type="GO" id="GO:0005737">
    <property type="term" value="C:cytoplasm"/>
    <property type="evidence" value="ECO:0007669"/>
    <property type="project" value="UniProtKB-SubCell"/>
</dbReference>
<dbReference type="SUPFAM" id="SSF47323">
    <property type="entry name" value="Anticodon-binding domain of a subclass of class I aminoacyl-tRNA synthetases"/>
    <property type="match status" value="1"/>
</dbReference>
<evidence type="ECO:0000256" key="2">
    <source>
        <dbReference type="ARBA" id="ARBA00022598"/>
    </source>
</evidence>
<dbReference type="SMART" id="SM01016">
    <property type="entry name" value="Arg_tRNA_synt_N"/>
    <property type="match status" value="1"/>
</dbReference>
<keyword evidence="2 8" id="KW-0436">Ligase</keyword>
<dbReference type="PANTHER" id="PTHR11956:SF5">
    <property type="entry name" value="ARGININE--TRNA LIGASE, CYTOPLASMIC"/>
    <property type="match status" value="1"/>
</dbReference>
<dbReference type="EC" id="6.1.1.19" evidence="8"/>
<dbReference type="NCBIfam" id="NF002446">
    <property type="entry name" value="PRK01611.3-3"/>
    <property type="match status" value="1"/>
</dbReference>
<evidence type="ECO:0000256" key="6">
    <source>
        <dbReference type="ARBA" id="ARBA00023146"/>
    </source>
</evidence>
<evidence type="ECO:0000256" key="1">
    <source>
        <dbReference type="ARBA" id="ARBA00005594"/>
    </source>
</evidence>
<dbReference type="SUPFAM" id="SSF52374">
    <property type="entry name" value="Nucleotidylyl transferase"/>
    <property type="match status" value="1"/>
</dbReference>
<reference evidence="12 13" key="1">
    <citation type="submission" date="2017-04" db="EMBL/GenBank/DDBJ databases">
        <title>Novel microbial lineages endemic to geothermal iron-oxide mats fill important gaps in the evolutionary history of Archaea.</title>
        <authorList>
            <person name="Jay Z.J."/>
            <person name="Beam J.P."/>
            <person name="Dlakic M."/>
            <person name="Rusch D.B."/>
            <person name="Kozubal M.A."/>
            <person name="Inskeep W.P."/>
        </authorList>
    </citation>
    <scope>NUCLEOTIDE SEQUENCE [LARGE SCALE GENOMIC DNA]</scope>
    <source>
        <strain evidence="12">ECH_B_SAG-C16</strain>
    </source>
</reference>
<dbReference type="InterPro" id="IPR036695">
    <property type="entry name" value="Arg-tRNA-synth_N_sf"/>
</dbReference>
<comment type="caution">
    <text evidence="12">The sequence shown here is derived from an EMBL/GenBank/DDBJ whole genome shotgun (WGS) entry which is preliminary data.</text>
</comment>
<dbReference type="NCBIfam" id="TIGR00456">
    <property type="entry name" value="argS"/>
    <property type="match status" value="1"/>
</dbReference>
<dbReference type="Pfam" id="PF05746">
    <property type="entry name" value="DALR_1"/>
    <property type="match status" value="1"/>
</dbReference>
<dbReference type="Gene3D" id="3.40.50.620">
    <property type="entry name" value="HUPs"/>
    <property type="match status" value="1"/>
</dbReference>
<sequence length="660" mass="73387">MGVVHKTINHTVTCLAKMPGIESDHVEFDPMGSFKRGIIGSLSSTLSIEPDEFEVPPSPDLGDLALPVHAEAKRSGDTPDALSRRLADLVASAALDFVERVQPVGGYVNFFLKTESVADAVWSSISKLGEKYGENPSTPSRVIVEHTSANPVHPLHIGAARNAFFGDTLARLLRARHKTVTTHFYVDDTGRQTALAALAYKLLGEPEPAGKPDFYVGSLYVFANAFVELYDAKARLAEAEGDEEVKRVQSEIDEWMGVLAEQSKRDPAMFEALSRAFADLEDPVLALNQLMMEYEEGVDVTVKLVRKLVSHCLEGFKQTLRRANVNHDRFYFESDLLWDGSVELLLEKLRGSPYVKMEGRSLIFDAERAANELGLKELFGIPKTRVIPPLVLTRSDGTTLYTTRDLAYSVVKLSGADYVYNIIGAEQSTPQLQLKVALYSLGYKKIVNQVHVPYEHVELEGERMTSRRGRYIALDSVLDEAFNRSVDEVKRRNKELDDDTVKSIADKVSVAAIRFALISVNANKKISFSWDRVLNFESNSGPYALYTYVRTRSLLAKAGDTSRLQPDFSWLRSQDEHRLTVLIARLPEVVGYAADNLRPEALADYVLKLCDLFNSYYDSTPVLGAPDPALRDARLGLVVMLNRTLSSCFSLLGIVPPARM</sequence>
<dbReference type="AlphaFoldDB" id="A0A2R6B5B6"/>
<dbReference type="HAMAP" id="MF_00123">
    <property type="entry name" value="Arg_tRNA_synth"/>
    <property type="match status" value="1"/>
</dbReference>
<dbReference type="SMART" id="SM00836">
    <property type="entry name" value="DALR_1"/>
    <property type="match status" value="1"/>
</dbReference>
<dbReference type="GO" id="GO:0006420">
    <property type="term" value="P:arginyl-tRNA aminoacylation"/>
    <property type="evidence" value="ECO:0007669"/>
    <property type="project" value="UniProtKB-UniRule"/>
</dbReference>
<dbReference type="Proteomes" id="UP000240681">
    <property type="component" value="Unassembled WGS sequence"/>
</dbReference>
<dbReference type="InterPro" id="IPR035684">
    <property type="entry name" value="ArgRS_core"/>
</dbReference>
<evidence type="ECO:0000256" key="8">
    <source>
        <dbReference type="HAMAP-Rule" id="MF_00123"/>
    </source>
</evidence>
<evidence type="ECO:0000256" key="3">
    <source>
        <dbReference type="ARBA" id="ARBA00022741"/>
    </source>
</evidence>
<evidence type="ECO:0000256" key="5">
    <source>
        <dbReference type="ARBA" id="ARBA00022917"/>
    </source>
</evidence>
<keyword evidence="4 8" id="KW-0067">ATP-binding</keyword>
<dbReference type="Pfam" id="PF03485">
    <property type="entry name" value="Arg_tRNA_synt_N"/>
    <property type="match status" value="1"/>
</dbReference>
<accession>A0A2R6B5B6</accession>
<evidence type="ECO:0000256" key="9">
    <source>
        <dbReference type="RuleBase" id="RU363038"/>
    </source>
</evidence>
<keyword evidence="6 8" id="KW-0030">Aminoacyl-tRNA synthetase</keyword>
<dbReference type="InterPro" id="IPR014729">
    <property type="entry name" value="Rossmann-like_a/b/a_fold"/>
</dbReference>
<comment type="subcellular location">
    <subcellularLocation>
        <location evidence="8">Cytoplasm</location>
    </subcellularLocation>
</comment>
<dbReference type="InterPro" id="IPR005148">
    <property type="entry name" value="Arg-tRNA-synth_N"/>
</dbReference>
<evidence type="ECO:0000256" key="7">
    <source>
        <dbReference type="ARBA" id="ARBA00049339"/>
    </source>
</evidence>
<dbReference type="Pfam" id="PF00750">
    <property type="entry name" value="tRNA-synt_1d"/>
    <property type="match status" value="2"/>
</dbReference>
<evidence type="ECO:0000259" key="11">
    <source>
        <dbReference type="SMART" id="SM01016"/>
    </source>
</evidence>
<dbReference type="PRINTS" id="PR01038">
    <property type="entry name" value="TRNASYNTHARG"/>
</dbReference>
<dbReference type="GO" id="GO:0004814">
    <property type="term" value="F:arginine-tRNA ligase activity"/>
    <property type="evidence" value="ECO:0007669"/>
    <property type="project" value="UniProtKB-UniRule"/>
</dbReference>
<gene>
    <name evidence="8" type="primary">argS</name>
    <name evidence="12" type="ORF">B9Q09_05165</name>
</gene>
<proteinExistence type="inferred from homology"/>
<dbReference type="InterPro" id="IPR001278">
    <property type="entry name" value="Arg-tRNA-ligase"/>
</dbReference>